<dbReference type="AlphaFoldDB" id="A0A379WRP2"/>
<name>A0A379WRP2_SALET</name>
<sequence>MTSTVEFINRWQRIALLSQSLLELAQRGEWDLLLQQEVSYLQSIETVMEKQTPPGITRSIQDMVAGYIKQTLDNEQLLKGLLQQRLDELSSLIGQSTRQNHSTTLMAVSPVCYSCQTRLAPHNIFPSRMKILPYSRGRLNDFWSTEDEKPHVIAVLPLVLSRRR</sequence>
<evidence type="ECO:0000256" key="1">
    <source>
        <dbReference type="ARBA" id="ARBA00004514"/>
    </source>
</evidence>
<dbReference type="Proteomes" id="UP000254712">
    <property type="component" value="Unassembled WGS sequence"/>
</dbReference>
<keyword evidence="2" id="KW-0963">Cytoplasm</keyword>
<proteinExistence type="predicted"/>
<dbReference type="NCBIfam" id="NF007836">
    <property type="entry name" value="PRK10548.1"/>
    <property type="match status" value="1"/>
</dbReference>
<dbReference type="GO" id="GO:0044781">
    <property type="term" value="P:bacterial-type flagellum organization"/>
    <property type="evidence" value="ECO:0007669"/>
    <property type="project" value="UniProtKB-KW"/>
</dbReference>
<protein>
    <recommendedName>
        <fullName evidence="5">Flagellar protein FliT</fullName>
    </recommendedName>
</protein>
<dbReference type="Gene3D" id="1.20.58.380">
    <property type="entry name" value="Flagellar protein flit"/>
    <property type="match status" value="1"/>
</dbReference>
<keyword evidence="6" id="KW-0282">Flagellum</keyword>
<evidence type="ECO:0000256" key="5">
    <source>
        <dbReference type="ARBA" id="ARBA00093797"/>
    </source>
</evidence>
<dbReference type="EMBL" id="UGXT01000002">
    <property type="protein sequence ID" value="SUH36723.1"/>
    <property type="molecule type" value="Genomic_DNA"/>
</dbReference>
<comment type="subcellular location">
    <subcellularLocation>
        <location evidence="1">Cytoplasm</location>
        <location evidence="1">Cytosol</location>
    </subcellularLocation>
</comment>
<keyword evidence="3" id="KW-1005">Bacterial flagellum biogenesis</keyword>
<evidence type="ECO:0000256" key="4">
    <source>
        <dbReference type="ARBA" id="ARBA00023186"/>
    </source>
</evidence>
<evidence type="ECO:0000256" key="3">
    <source>
        <dbReference type="ARBA" id="ARBA00022795"/>
    </source>
</evidence>
<keyword evidence="6" id="KW-0969">Cilium</keyword>
<evidence type="ECO:0000313" key="6">
    <source>
        <dbReference type="EMBL" id="SUH36723.1"/>
    </source>
</evidence>
<keyword evidence="4" id="KW-0143">Chaperone</keyword>
<accession>A0A379WRP2</accession>
<evidence type="ECO:0000256" key="2">
    <source>
        <dbReference type="ARBA" id="ARBA00022490"/>
    </source>
</evidence>
<gene>
    <name evidence="6" type="primary">fliT</name>
    <name evidence="6" type="ORF">NCTC8261_02995</name>
</gene>
<dbReference type="InterPro" id="IPR008622">
    <property type="entry name" value="FliT"/>
</dbReference>
<evidence type="ECO:0000313" key="7">
    <source>
        <dbReference type="Proteomes" id="UP000254712"/>
    </source>
</evidence>
<organism evidence="6 7">
    <name type="scientific">Salmonella enterica I</name>
    <dbReference type="NCBI Taxonomy" id="59201"/>
    <lineage>
        <taxon>Bacteria</taxon>
        <taxon>Pseudomonadati</taxon>
        <taxon>Pseudomonadota</taxon>
        <taxon>Gammaproteobacteria</taxon>
        <taxon>Enterobacterales</taxon>
        <taxon>Enterobacteriaceae</taxon>
        <taxon>Salmonella</taxon>
    </lineage>
</organism>
<dbReference type="Pfam" id="PF05400">
    <property type="entry name" value="FliT"/>
    <property type="match status" value="1"/>
</dbReference>
<keyword evidence="6" id="KW-0966">Cell projection</keyword>
<reference evidence="6 7" key="1">
    <citation type="submission" date="2018-06" db="EMBL/GenBank/DDBJ databases">
        <authorList>
            <consortium name="Pathogen Informatics"/>
            <person name="Doyle S."/>
        </authorList>
    </citation>
    <scope>NUCLEOTIDE SEQUENCE [LARGE SCALE GENOMIC DNA]</scope>
    <source>
        <strain evidence="6 7">NCTC8261</strain>
    </source>
</reference>